<dbReference type="Proteomes" id="UP001230051">
    <property type="component" value="Unassembled WGS sequence"/>
</dbReference>
<protein>
    <submittedName>
        <fullName evidence="2">Uncharacterized protein</fullName>
    </submittedName>
</protein>
<feature type="signal peptide" evidence="1">
    <location>
        <begin position="1"/>
        <end position="20"/>
    </location>
</feature>
<keyword evidence="3" id="KW-1185">Reference proteome</keyword>
<dbReference type="AlphaFoldDB" id="A0AAD8CJV7"/>
<gene>
    <name evidence="2" type="ORF">AOXY_G32687</name>
</gene>
<evidence type="ECO:0000313" key="2">
    <source>
        <dbReference type="EMBL" id="KAK1151447.1"/>
    </source>
</evidence>
<accession>A0AAD8CJV7</accession>
<name>A0AAD8CJV7_ACIOX</name>
<organism evidence="2 3">
    <name type="scientific">Acipenser oxyrinchus oxyrinchus</name>
    <dbReference type="NCBI Taxonomy" id="40147"/>
    <lineage>
        <taxon>Eukaryota</taxon>
        <taxon>Metazoa</taxon>
        <taxon>Chordata</taxon>
        <taxon>Craniata</taxon>
        <taxon>Vertebrata</taxon>
        <taxon>Euteleostomi</taxon>
        <taxon>Actinopterygii</taxon>
        <taxon>Chondrostei</taxon>
        <taxon>Acipenseriformes</taxon>
        <taxon>Acipenseridae</taxon>
        <taxon>Acipenser</taxon>
    </lineage>
</organism>
<sequence>MKPLCMLLLIAAAMLIASEARSSMDETLSKREAVKMLSEFKRELDDQAEVDPAQKEELVRELEQFIEDIGNQEHFSKRFFGALLSKLGKNIFY</sequence>
<dbReference type="EMBL" id="JAGXEW010000052">
    <property type="protein sequence ID" value="KAK1151447.1"/>
    <property type="molecule type" value="Genomic_DNA"/>
</dbReference>
<feature type="chain" id="PRO_5042239548" evidence="1">
    <location>
        <begin position="21"/>
        <end position="93"/>
    </location>
</feature>
<evidence type="ECO:0000313" key="3">
    <source>
        <dbReference type="Proteomes" id="UP001230051"/>
    </source>
</evidence>
<evidence type="ECO:0000256" key="1">
    <source>
        <dbReference type="SAM" id="SignalP"/>
    </source>
</evidence>
<comment type="caution">
    <text evidence="2">The sequence shown here is derived from an EMBL/GenBank/DDBJ whole genome shotgun (WGS) entry which is preliminary data.</text>
</comment>
<proteinExistence type="predicted"/>
<reference evidence="2" key="1">
    <citation type="submission" date="2022-02" db="EMBL/GenBank/DDBJ databases">
        <title>Atlantic sturgeon de novo genome assembly.</title>
        <authorList>
            <person name="Stock M."/>
            <person name="Klopp C."/>
            <person name="Guiguen Y."/>
            <person name="Cabau C."/>
            <person name="Parinello H."/>
            <person name="Santidrian Yebra-Pimentel E."/>
            <person name="Kuhl H."/>
            <person name="Dirks R.P."/>
            <person name="Guessner J."/>
            <person name="Wuertz S."/>
            <person name="Du K."/>
            <person name="Schartl M."/>
        </authorList>
    </citation>
    <scope>NUCLEOTIDE SEQUENCE</scope>
    <source>
        <strain evidence="2">STURGEONOMICS-FGT-2020</strain>
        <tissue evidence="2">Whole blood</tissue>
    </source>
</reference>
<keyword evidence="1" id="KW-0732">Signal</keyword>